<dbReference type="GO" id="GO:0042398">
    <property type="term" value="P:modified amino acid biosynthetic process"/>
    <property type="evidence" value="ECO:0007669"/>
    <property type="project" value="InterPro"/>
</dbReference>
<reference evidence="1 2" key="1">
    <citation type="submission" date="2019-06" db="EMBL/GenBank/DDBJ databases">
        <title>Gramella sabulilitoris sp. nov., isolated from a marine sand.</title>
        <authorList>
            <person name="Yoon J.-H."/>
        </authorList>
    </citation>
    <scope>NUCLEOTIDE SEQUENCE [LARGE SCALE GENOMIC DNA]</scope>
    <source>
        <strain evidence="1 2">HSMS-1</strain>
    </source>
</reference>
<dbReference type="PANTHER" id="PTHR36510:SF1">
    <property type="entry name" value="GLUTAMATE--CYSTEINE LIGASE 2-RELATED"/>
    <property type="match status" value="1"/>
</dbReference>
<protein>
    <submittedName>
        <fullName evidence="1">Glutamate--cysteine ligase</fullName>
    </submittedName>
</protein>
<dbReference type="AlphaFoldDB" id="A0A550I6D3"/>
<keyword evidence="2" id="KW-1185">Reference proteome</keyword>
<dbReference type="Pfam" id="PF04107">
    <property type="entry name" value="GCS2"/>
    <property type="match status" value="1"/>
</dbReference>
<proteinExistence type="predicted"/>
<organism evidence="1 2">
    <name type="scientific">Christiangramia sabulilitoris</name>
    <dbReference type="NCBI Taxonomy" id="2583991"/>
    <lineage>
        <taxon>Bacteria</taxon>
        <taxon>Pseudomonadati</taxon>
        <taxon>Bacteroidota</taxon>
        <taxon>Flavobacteriia</taxon>
        <taxon>Flavobacteriales</taxon>
        <taxon>Flavobacteriaceae</taxon>
        <taxon>Christiangramia</taxon>
    </lineage>
</organism>
<dbReference type="PANTHER" id="PTHR36510">
    <property type="entry name" value="GLUTAMATE--CYSTEINE LIGASE 2-RELATED"/>
    <property type="match status" value="1"/>
</dbReference>
<dbReference type="OrthoDB" id="9804786at2"/>
<dbReference type="InterPro" id="IPR014746">
    <property type="entry name" value="Gln_synth/guanido_kin_cat_dom"/>
</dbReference>
<evidence type="ECO:0000313" key="1">
    <source>
        <dbReference type="EMBL" id="TRO66527.1"/>
    </source>
</evidence>
<name>A0A550I6D3_9FLAO</name>
<comment type="caution">
    <text evidence="1">The sequence shown here is derived from an EMBL/GenBank/DDBJ whole genome shotgun (WGS) entry which is preliminary data.</text>
</comment>
<dbReference type="Gene3D" id="3.30.590.20">
    <property type="match status" value="1"/>
</dbReference>
<evidence type="ECO:0000313" key="2">
    <source>
        <dbReference type="Proteomes" id="UP000315131"/>
    </source>
</evidence>
<gene>
    <name evidence="1" type="ORF">FGM01_01200</name>
</gene>
<accession>A0A550I6D3</accession>
<dbReference type="GO" id="GO:0004357">
    <property type="term" value="F:glutamate-cysteine ligase activity"/>
    <property type="evidence" value="ECO:0007669"/>
    <property type="project" value="InterPro"/>
</dbReference>
<dbReference type="EMBL" id="VHSF01000001">
    <property type="protein sequence ID" value="TRO66527.1"/>
    <property type="molecule type" value="Genomic_DNA"/>
</dbReference>
<keyword evidence="1" id="KW-0436">Ligase</keyword>
<dbReference type="Proteomes" id="UP000315131">
    <property type="component" value="Unassembled WGS sequence"/>
</dbReference>
<dbReference type="SUPFAM" id="SSF55931">
    <property type="entry name" value="Glutamine synthetase/guanido kinase"/>
    <property type="match status" value="1"/>
</dbReference>
<dbReference type="InterPro" id="IPR050141">
    <property type="entry name" value="GCL_type2/YbdK_subfam"/>
</dbReference>
<dbReference type="InterPro" id="IPR006336">
    <property type="entry name" value="GCS2"/>
</dbReference>
<sequence>MIMAYHLFEVYGIELEYMLVQRSGLKINPIVDKLITKKNGTLTSDIENGKIEWSNELVSHVIEIKTNGPTSDLENLDALFAANVREINDLLEEFDTQLLPTAAHPSMDPTTETQLWPHHYSKIYALYNRIFNCKGHGWSNVQSMHINLPFFDDTEFEKLHAATRLLLPIIPGLAASSPVLDSEYTGFKDARMHYYKSNQKEIPHMTGKVIPEQVWNKSDYYKIIFNPITEAIKPFDTDKILDHHFLNSRGAISRFDRNAIEIRVIDTQENPTADVAIAAFIIEVLKLLVSEELISLEDQKSWYEDDLLLIMNDVIISAENTLITNKKYLAIFDLKKDADVKTIWKKLYDLVGKKLSDDHQKHIEFILQNGSLATRILKALRNDFSKVQIGKVYGRLAECLQENRMFRP</sequence>